<accession>W2Q2P3</accession>
<gene>
    <name evidence="1" type="ORF">PPTG_23232</name>
</gene>
<name>W2Q2P3_PHYN3</name>
<proteinExistence type="predicted"/>
<evidence type="ECO:0000313" key="1">
    <source>
        <dbReference type="EMBL" id="ETN07151.1"/>
    </source>
</evidence>
<dbReference type="VEuPathDB" id="FungiDB:PPTG_23232"/>
<dbReference type="GeneID" id="20191831"/>
<reference evidence="2" key="1">
    <citation type="submission" date="2011-12" db="EMBL/GenBank/DDBJ databases">
        <authorList>
            <consortium name="The Broad Institute Genome Sequencing Platform"/>
            <person name="Russ C."/>
            <person name="Tyler B."/>
            <person name="Panabieres F."/>
            <person name="Shan W."/>
            <person name="Tripathy S."/>
            <person name="Grunwald N."/>
            <person name="Machado M."/>
            <person name="Young S.K."/>
            <person name="Zeng Q."/>
            <person name="Gargeya S."/>
            <person name="Fitzgerald M."/>
            <person name="Haas B."/>
            <person name="Abouelleil A."/>
            <person name="Alvarado L."/>
            <person name="Arachchi H.M."/>
            <person name="Berlin A."/>
            <person name="Chapman S.B."/>
            <person name="Gearin G."/>
            <person name="Goldberg J."/>
            <person name="Griggs A."/>
            <person name="Gujja S."/>
            <person name="Hansen M."/>
            <person name="Heiman D."/>
            <person name="Howarth C."/>
            <person name="Larimer J."/>
            <person name="Lui A."/>
            <person name="MacDonald P.J.P."/>
            <person name="McCowen C."/>
            <person name="Montmayeur A."/>
            <person name="Murphy C."/>
            <person name="Neiman D."/>
            <person name="Pearson M."/>
            <person name="Priest M."/>
            <person name="Roberts A."/>
            <person name="Saif S."/>
            <person name="Shea T."/>
            <person name="Sisk P."/>
            <person name="Stolte C."/>
            <person name="Sykes S."/>
            <person name="Wortman J."/>
            <person name="Nusbaum C."/>
            <person name="Birren B."/>
        </authorList>
    </citation>
    <scope>NUCLEOTIDE SEQUENCE [LARGE SCALE GENOMIC DNA]</scope>
    <source>
        <strain evidence="2">INRA-310</strain>
    </source>
</reference>
<protein>
    <submittedName>
        <fullName evidence="1">Uncharacterized protein</fullName>
    </submittedName>
</protein>
<sequence length="102" mass="11089">MAAEREVATRRTEGTNLPRSPFFKGVRIRPVISPAQGNALSATIPYRASGLRVGSASFLRKAKLVSPSFQLPGQLCLAQTINPSAEKHRVPVTKTLCNQPLY</sequence>
<dbReference type="EMBL" id="KI669593">
    <property type="protein sequence ID" value="ETN07151.1"/>
    <property type="molecule type" value="Genomic_DNA"/>
</dbReference>
<organism evidence="1 2">
    <name type="scientific">Phytophthora nicotianae (strain INRA-310)</name>
    <name type="common">Phytophthora parasitica</name>
    <dbReference type="NCBI Taxonomy" id="761204"/>
    <lineage>
        <taxon>Eukaryota</taxon>
        <taxon>Sar</taxon>
        <taxon>Stramenopiles</taxon>
        <taxon>Oomycota</taxon>
        <taxon>Peronosporomycetes</taxon>
        <taxon>Peronosporales</taxon>
        <taxon>Peronosporaceae</taxon>
        <taxon>Phytophthora</taxon>
    </lineage>
</organism>
<dbReference type="RefSeq" id="XP_008907527.1">
    <property type="nucleotide sequence ID" value="XM_008909279.1"/>
</dbReference>
<dbReference type="AlphaFoldDB" id="W2Q2P3"/>
<reference evidence="1 2" key="2">
    <citation type="submission" date="2013-11" db="EMBL/GenBank/DDBJ databases">
        <title>The Genome Sequence of Phytophthora parasitica INRA-310.</title>
        <authorList>
            <consortium name="The Broad Institute Genomics Platform"/>
            <person name="Russ C."/>
            <person name="Tyler B."/>
            <person name="Panabieres F."/>
            <person name="Shan W."/>
            <person name="Tripathy S."/>
            <person name="Grunwald N."/>
            <person name="Machado M."/>
            <person name="Johnson C.S."/>
            <person name="Arredondo F."/>
            <person name="Hong C."/>
            <person name="Coffey M."/>
            <person name="Young S.K."/>
            <person name="Zeng Q."/>
            <person name="Gargeya S."/>
            <person name="Fitzgerald M."/>
            <person name="Abouelleil A."/>
            <person name="Alvarado L."/>
            <person name="Chapman S.B."/>
            <person name="Gainer-Dewar J."/>
            <person name="Goldberg J."/>
            <person name="Griggs A."/>
            <person name="Gujja S."/>
            <person name="Hansen M."/>
            <person name="Howarth C."/>
            <person name="Imamovic A."/>
            <person name="Ireland A."/>
            <person name="Larimer J."/>
            <person name="McCowan C."/>
            <person name="Murphy C."/>
            <person name="Pearson M."/>
            <person name="Poon T.W."/>
            <person name="Priest M."/>
            <person name="Roberts A."/>
            <person name="Saif S."/>
            <person name="Shea T."/>
            <person name="Sykes S."/>
            <person name="Wortman J."/>
            <person name="Nusbaum C."/>
            <person name="Birren B."/>
        </authorList>
    </citation>
    <scope>NUCLEOTIDE SEQUENCE [LARGE SCALE GENOMIC DNA]</scope>
    <source>
        <strain evidence="1 2">INRA-310</strain>
    </source>
</reference>
<dbReference type="Proteomes" id="UP000018817">
    <property type="component" value="Unassembled WGS sequence"/>
</dbReference>
<evidence type="ECO:0000313" key="2">
    <source>
        <dbReference type="Proteomes" id="UP000018817"/>
    </source>
</evidence>